<dbReference type="InterPro" id="IPR017853">
    <property type="entry name" value="GH"/>
</dbReference>
<dbReference type="Proteomes" id="UP000282311">
    <property type="component" value="Unassembled WGS sequence"/>
</dbReference>
<feature type="transmembrane region" description="Helical" evidence="1">
    <location>
        <begin position="18"/>
        <end position="40"/>
    </location>
</feature>
<dbReference type="Pfam" id="PF07833">
    <property type="entry name" value="Cu_amine_oxidN1"/>
    <property type="match status" value="1"/>
</dbReference>
<dbReference type="GO" id="GO:0008061">
    <property type="term" value="F:chitin binding"/>
    <property type="evidence" value="ECO:0007669"/>
    <property type="project" value="InterPro"/>
</dbReference>
<dbReference type="PROSITE" id="PS51781">
    <property type="entry name" value="SH3B"/>
    <property type="match status" value="1"/>
</dbReference>
<dbReference type="InterPro" id="IPR012854">
    <property type="entry name" value="Cu_amine_oxidase-like_N"/>
</dbReference>
<dbReference type="InterPro" id="IPR036582">
    <property type="entry name" value="Mao_N_sf"/>
</dbReference>
<dbReference type="InterPro" id="IPR001223">
    <property type="entry name" value="Glyco_hydro18_cat"/>
</dbReference>
<dbReference type="PANTHER" id="PTHR46066">
    <property type="entry name" value="CHITINASE DOMAIN-CONTAINING PROTEIN 1 FAMILY MEMBER"/>
    <property type="match status" value="1"/>
</dbReference>
<dbReference type="Pfam" id="PF08239">
    <property type="entry name" value="SH3_3"/>
    <property type="match status" value="1"/>
</dbReference>
<dbReference type="SUPFAM" id="SSF51445">
    <property type="entry name" value="(Trans)glycosidases"/>
    <property type="match status" value="1"/>
</dbReference>
<dbReference type="InterPro" id="IPR003646">
    <property type="entry name" value="SH3-like_bac-type"/>
</dbReference>
<dbReference type="GO" id="GO:0005975">
    <property type="term" value="P:carbohydrate metabolic process"/>
    <property type="evidence" value="ECO:0007669"/>
    <property type="project" value="InterPro"/>
</dbReference>
<feature type="domain" description="SH3b" evidence="2">
    <location>
        <begin position="178"/>
        <end position="241"/>
    </location>
</feature>
<dbReference type="SMART" id="SM00287">
    <property type="entry name" value="SH3b"/>
    <property type="match status" value="1"/>
</dbReference>
<dbReference type="Gene3D" id="2.30.30.40">
    <property type="entry name" value="SH3 Domains"/>
    <property type="match status" value="1"/>
</dbReference>
<dbReference type="Pfam" id="PF00704">
    <property type="entry name" value="Glyco_hydro_18"/>
    <property type="match status" value="1"/>
</dbReference>
<keyword evidence="1" id="KW-1133">Transmembrane helix</keyword>
<evidence type="ECO:0000259" key="3">
    <source>
        <dbReference type="PROSITE" id="PS51910"/>
    </source>
</evidence>
<dbReference type="Gene3D" id="3.10.50.10">
    <property type="match status" value="1"/>
</dbReference>
<protein>
    <submittedName>
        <fullName evidence="4">Glycosyl hydrolase</fullName>
    </submittedName>
</protein>
<evidence type="ECO:0000313" key="5">
    <source>
        <dbReference type="Proteomes" id="UP000282311"/>
    </source>
</evidence>
<dbReference type="Gene3D" id="3.20.20.80">
    <property type="entry name" value="Glycosidases"/>
    <property type="match status" value="1"/>
</dbReference>
<proteinExistence type="predicted"/>
<sequence length="581" mass="66174">MESVNPPPSGRPRKRSRIVFRLFGLLLMTGAAALLFYYYYLTYYPNKEHVEPNYGGLQKPVFFRGELLSKSALGEKESLKLPLDYIKEKVDPSIVYEGASDSVIITTKDKVVRMKTNVLTAMVNEKPLELKFPIVKQDSDVYVPIDPVKQYYGIDILESGETGNVIVRLQGDVVQWGKTEASSKDDTVAMRNEPGIKAPIVQDIPSGEEIMIWSEQDGWYAVQRQSGVTGYVRKKEVVLDRVETIPGNAEPKAYVPWKPLGGKINMTWEQVTTKSPDTSKIDPMPGLNVISPTWFHLIDGEGNLKNLADAAYVKWAQSQNIQVWALFSNNFDPKITTEALSTYDKRMKMIKQLLAYAQMYKLQGFNIDFENVNLKDKANLTQFVREMTPLMHEQGLVVSIDVTTKSTSENWSMFYDRPALSQTVDYMMVMAYDEYWASSPIAGSVSSLPWVEKGIVQFLNEEKVPASKLVLGVPYYTRIWTEQTKNGKKEVSSRAVFMETIVKLIKDKGLKPVYSAETGQNYVEYTEDGKLNRIWIEDETSMKARVELVKKYDLAGIASWRRGYETPNMWDVIKETMEKRP</sequence>
<dbReference type="OrthoDB" id="9775889at2"/>
<comment type="caution">
    <text evidence="4">The sequence shown here is derived from an EMBL/GenBank/DDBJ whole genome shotgun (WGS) entry which is preliminary data.</text>
</comment>
<dbReference type="SMART" id="SM00636">
    <property type="entry name" value="Glyco_18"/>
    <property type="match status" value="1"/>
</dbReference>
<keyword evidence="1" id="KW-0812">Transmembrane</keyword>
<keyword evidence="4" id="KW-0378">Hydrolase</keyword>
<keyword evidence="5" id="KW-1185">Reference proteome</keyword>
<dbReference type="InterPro" id="IPR029070">
    <property type="entry name" value="Chitinase_insertion_sf"/>
</dbReference>
<dbReference type="GO" id="GO:0016787">
    <property type="term" value="F:hydrolase activity"/>
    <property type="evidence" value="ECO:0007669"/>
    <property type="project" value="UniProtKB-KW"/>
</dbReference>
<dbReference type="PANTHER" id="PTHR46066:SF2">
    <property type="entry name" value="CHITINASE DOMAIN-CONTAINING PROTEIN 1"/>
    <property type="match status" value="1"/>
</dbReference>
<dbReference type="EMBL" id="RBAH01000028">
    <property type="protein sequence ID" value="RKN71825.1"/>
    <property type="molecule type" value="Genomic_DNA"/>
</dbReference>
<dbReference type="RefSeq" id="WP_120750722.1">
    <property type="nucleotide sequence ID" value="NZ_RBAH01000028.1"/>
</dbReference>
<keyword evidence="1" id="KW-0472">Membrane</keyword>
<dbReference type="InterPro" id="IPR011583">
    <property type="entry name" value="Chitinase_II/V-like_cat"/>
</dbReference>
<evidence type="ECO:0000259" key="2">
    <source>
        <dbReference type="PROSITE" id="PS51781"/>
    </source>
</evidence>
<name>A0A3B0BF52_9BACL</name>
<accession>A0A3B0BF52</accession>
<dbReference type="PROSITE" id="PS51910">
    <property type="entry name" value="GH18_2"/>
    <property type="match status" value="1"/>
</dbReference>
<evidence type="ECO:0000313" key="4">
    <source>
        <dbReference type="EMBL" id="RKN71825.1"/>
    </source>
</evidence>
<dbReference type="Gene3D" id="3.30.457.10">
    <property type="entry name" value="Copper amine oxidase-like, N-terminal domain"/>
    <property type="match status" value="1"/>
</dbReference>
<dbReference type="SUPFAM" id="SSF55383">
    <property type="entry name" value="Copper amine oxidase, domain N"/>
    <property type="match status" value="1"/>
</dbReference>
<reference evidence="4 5" key="1">
    <citation type="journal article" date="2007" name="Int. J. Syst. Evol. Microbiol.">
        <title>Paenibacillus ginsengarvi sp. nov., isolated from soil from ginseng cultivation.</title>
        <authorList>
            <person name="Yoon M.H."/>
            <person name="Ten L.N."/>
            <person name="Im W.T."/>
        </authorList>
    </citation>
    <scope>NUCLEOTIDE SEQUENCE [LARGE SCALE GENOMIC DNA]</scope>
    <source>
        <strain evidence="4 5">KCTC 13059</strain>
    </source>
</reference>
<gene>
    <name evidence="4" type="ORF">D7M11_28755</name>
</gene>
<evidence type="ECO:0000256" key="1">
    <source>
        <dbReference type="SAM" id="Phobius"/>
    </source>
</evidence>
<organism evidence="4 5">
    <name type="scientific">Paenibacillus ginsengarvi</name>
    <dbReference type="NCBI Taxonomy" id="400777"/>
    <lineage>
        <taxon>Bacteria</taxon>
        <taxon>Bacillati</taxon>
        <taxon>Bacillota</taxon>
        <taxon>Bacilli</taxon>
        <taxon>Bacillales</taxon>
        <taxon>Paenibacillaceae</taxon>
        <taxon>Paenibacillus</taxon>
    </lineage>
</organism>
<dbReference type="AlphaFoldDB" id="A0A3B0BF52"/>
<feature type="domain" description="GH18" evidence="3">
    <location>
        <begin position="262"/>
        <end position="580"/>
    </location>
</feature>